<protein>
    <recommendedName>
        <fullName evidence="1">Peptidase M28 domain-containing protein</fullName>
    </recommendedName>
</protein>
<gene>
    <name evidence="2" type="ORF">S03H2_29481</name>
</gene>
<sequence>LEKEKEEGFTPIFCLNLDMVGEHPVHVGYPFTFNQSSISTPSYLNDIVAEVIEHVKDNPAAIEQGGWQFPWNYRIVPYSGGSDHILFNDEPFRIPSVMFGHPDTFHHTNLDTIEKVDQTTLKRVGITTLATTIIGSSLGKYSNFIVKAYLVGYQKRKAKLINMVSTEVEKTEEFHENEKLIHKYIIVEIIKKFVENEKKSIEVMQKQFQFSDRRTIDFLNNDLKLLVGNIQENFSVAFDQDIETEHKGYISTDTKKEMERTN</sequence>
<dbReference type="InterPro" id="IPR007484">
    <property type="entry name" value="Peptidase_M28"/>
</dbReference>
<dbReference type="Pfam" id="PF04389">
    <property type="entry name" value="Peptidase_M28"/>
    <property type="match status" value="1"/>
</dbReference>
<feature type="non-terminal residue" evidence="2">
    <location>
        <position position="1"/>
    </location>
</feature>
<dbReference type="Gene3D" id="3.40.630.10">
    <property type="entry name" value="Zn peptidases"/>
    <property type="match status" value="1"/>
</dbReference>
<dbReference type="SUPFAM" id="SSF53187">
    <property type="entry name" value="Zn-dependent exopeptidases"/>
    <property type="match status" value="1"/>
</dbReference>
<reference evidence="2" key="1">
    <citation type="journal article" date="2014" name="Front. Microbiol.">
        <title>High frequency of phylogenetically diverse reductive dehalogenase-homologous genes in deep subseafloor sedimentary metagenomes.</title>
        <authorList>
            <person name="Kawai M."/>
            <person name="Futagami T."/>
            <person name="Toyoda A."/>
            <person name="Takaki Y."/>
            <person name="Nishi S."/>
            <person name="Hori S."/>
            <person name="Arai W."/>
            <person name="Tsubouchi T."/>
            <person name="Morono Y."/>
            <person name="Uchiyama I."/>
            <person name="Ito T."/>
            <person name="Fujiyama A."/>
            <person name="Inagaki F."/>
            <person name="Takami H."/>
        </authorList>
    </citation>
    <scope>NUCLEOTIDE SEQUENCE</scope>
    <source>
        <strain evidence="2">Expedition CK06-06</strain>
    </source>
</reference>
<organism evidence="2">
    <name type="scientific">marine sediment metagenome</name>
    <dbReference type="NCBI Taxonomy" id="412755"/>
    <lineage>
        <taxon>unclassified sequences</taxon>
        <taxon>metagenomes</taxon>
        <taxon>ecological metagenomes</taxon>
    </lineage>
</organism>
<feature type="domain" description="Peptidase M28" evidence="1">
    <location>
        <begin position="14"/>
        <end position="130"/>
    </location>
</feature>
<accession>X1FVT4</accession>
<dbReference type="AlphaFoldDB" id="X1FVT4"/>
<proteinExistence type="predicted"/>
<dbReference type="EMBL" id="BARU01017800">
    <property type="protein sequence ID" value="GAH49107.1"/>
    <property type="molecule type" value="Genomic_DNA"/>
</dbReference>
<comment type="caution">
    <text evidence="2">The sequence shown here is derived from an EMBL/GenBank/DDBJ whole genome shotgun (WGS) entry which is preliminary data.</text>
</comment>
<name>X1FVT4_9ZZZZ</name>
<evidence type="ECO:0000259" key="1">
    <source>
        <dbReference type="Pfam" id="PF04389"/>
    </source>
</evidence>
<evidence type="ECO:0000313" key="2">
    <source>
        <dbReference type="EMBL" id="GAH49107.1"/>
    </source>
</evidence>